<feature type="coiled-coil region" evidence="1">
    <location>
        <begin position="257"/>
        <end position="291"/>
    </location>
</feature>
<accession>A0A7W5GCP0</accession>
<proteinExistence type="predicted"/>
<protein>
    <recommendedName>
        <fullName evidence="4">DUF2357 domain-containing protein</fullName>
    </recommendedName>
</protein>
<dbReference type="AlphaFoldDB" id="A0A7W5GCP0"/>
<evidence type="ECO:0008006" key="4">
    <source>
        <dbReference type="Google" id="ProtNLM"/>
    </source>
</evidence>
<name>A0A7W5GCP0_9BACL</name>
<dbReference type="RefSeq" id="WP_183569357.1">
    <property type="nucleotide sequence ID" value="NZ_CBCSLB010000020.1"/>
</dbReference>
<comment type="caution">
    <text evidence="2">The sequence shown here is derived from an EMBL/GenBank/DDBJ whole genome shotgun (WGS) entry which is preliminary data.</text>
</comment>
<evidence type="ECO:0000256" key="1">
    <source>
        <dbReference type="SAM" id="Coils"/>
    </source>
</evidence>
<sequence length="613" mass="71728">MAMPTESNQRFLIYLLHGEGASFERIPLNNYSLSREPSAPLRITENYQLIVELNTCEEETGVILIWDQLFERDETYTEQPIALSVECNRHVLARGKEEYPWRCGLYQYRIIFMGTTYYGTFEVVPRNFTGRQLETIHDTLNHTLEGLVEDALITKRAVSELEGLEQFASWRYLNWYRGAEHELLQAIKAIELNYDSELKITHTVEATERRQTLKSVRWSAAGNGMRYEGTKSLNRRMELHSDSEPNRLIKHWLRSILETLDRALAYLQHDYEELAQQYDRMENGIEYDENKHQAMSQLKTVAKSYLDQSYNSIYGRKQSLIKTRRQLLALQDFERKCRCDQSLLRKTLYSSFWKSVSDQVPRRMAIGRHHAYDIVFRVWKGSALWQGAGHGRSEERLVPIVKPTALLYEYYVLFTTIECLRRLGYEPLDDTIAEQLRRNFHLSGLQEGTKITLRKEKRIIELTYDGLIDNHEQASLEKQTGFFSTDLNRRPDIRMDLYEAGSLEKKQYMSSFILEVKYRPIRNIYSDIGCTETMLQMSKYFMIRHVHSQNGILTYSRTPVHNVVCVYPGHESSEPVMETGCGSFLQLFPEDNGSAVGMDLLMYMLNQWTGRRG</sequence>
<organism evidence="2 3">
    <name type="scientific">Paenibacillus endophyticus</name>
    <dbReference type="NCBI Taxonomy" id="1294268"/>
    <lineage>
        <taxon>Bacteria</taxon>
        <taxon>Bacillati</taxon>
        <taxon>Bacillota</taxon>
        <taxon>Bacilli</taxon>
        <taxon>Bacillales</taxon>
        <taxon>Paenibacillaceae</taxon>
        <taxon>Paenibacillus</taxon>
    </lineage>
</organism>
<dbReference type="Proteomes" id="UP000518605">
    <property type="component" value="Unassembled WGS sequence"/>
</dbReference>
<gene>
    <name evidence="2" type="ORF">FHS16_005142</name>
</gene>
<evidence type="ECO:0000313" key="3">
    <source>
        <dbReference type="Proteomes" id="UP000518605"/>
    </source>
</evidence>
<reference evidence="2 3" key="1">
    <citation type="submission" date="2020-08" db="EMBL/GenBank/DDBJ databases">
        <title>Genomic Encyclopedia of Type Strains, Phase III (KMG-III): the genomes of soil and plant-associated and newly described type strains.</title>
        <authorList>
            <person name="Whitman W."/>
        </authorList>
    </citation>
    <scope>NUCLEOTIDE SEQUENCE [LARGE SCALE GENOMIC DNA]</scope>
    <source>
        <strain evidence="2 3">CECT 8234</strain>
    </source>
</reference>
<dbReference type="EMBL" id="JACHXW010000021">
    <property type="protein sequence ID" value="MBB3155035.1"/>
    <property type="molecule type" value="Genomic_DNA"/>
</dbReference>
<keyword evidence="1" id="KW-0175">Coiled coil</keyword>
<evidence type="ECO:0000313" key="2">
    <source>
        <dbReference type="EMBL" id="MBB3155035.1"/>
    </source>
</evidence>
<keyword evidence="3" id="KW-1185">Reference proteome</keyword>